<name>A0ABW4D0P7_9LACO</name>
<feature type="transmembrane region" description="Helical" evidence="1">
    <location>
        <begin position="83"/>
        <end position="102"/>
    </location>
</feature>
<evidence type="ECO:0000313" key="2">
    <source>
        <dbReference type="EMBL" id="MFD1455137.1"/>
    </source>
</evidence>
<reference evidence="3" key="1">
    <citation type="journal article" date="2019" name="Int. J. Syst. Evol. Microbiol.">
        <title>The Global Catalogue of Microorganisms (GCM) 10K type strain sequencing project: providing services to taxonomists for standard genome sequencing and annotation.</title>
        <authorList>
            <consortium name="The Broad Institute Genomics Platform"/>
            <consortium name="The Broad Institute Genome Sequencing Center for Infectious Disease"/>
            <person name="Wu L."/>
            <person name="Ma J."/>
        </authorList>
    </citation>
    <scope>NUCLEOTIDE SEQUENCE [LARGE SCALE GENOMIC DNA]</scope>
    <source>
        <strain evidence="3">CCM 8979</strain>
    </source>
</reference>
<sequence>MSESPAQHPGRTWLWQHAFLLIVIALSFLAALPQLTSHSVILGVDGLFHFNRFYDVATQLKQLNFHYFVAPYEYQGMGRMVNAIYGPFAAGFNGALLLLAGNYVKYQVLSRVVLSAVAAECMYVALRRCRVTNLTAQAIAILYPFTYQIIMWNIRQSFMSWGAALMPLGVIVGVRMIENREHPVNVWQMAIVMALLTQTHLISAAQIALMLFVYAIIALFRLPNRRDFLLKIGQAILLYLVLCANVIAGMVEVFMGNRILGVGQVKDPSRKAFNVLVLHRSRYLILVVLVASVIILLIGWRKLSFSTKVTASLGAGFYVISSVLLPWNAIFHLLPAISFIQFPSRFMAVGTVLLLVADGQLLSTTILGRGWNGLLRLGIAGLGVLLIAVNGYSTLRHTQQLFAVPRAIYPARTYSAKELENLRTAFNSSNLAKPLTLATKSTPDYLPLQPNYKPTDNVFAAYEELDHVLYHRNGPHLYQTIGRQTTTLRWTGTKAQSLTLPVAMYRNTQATLNRHAFQYRNNPKQTLRLATVQSRAGQNTFTFHYQPRLLSRLLLWVATLGWIGTLVWWWRSRLTNSKKF</sequence>
<feature type="transmembrane region" description="Helical" evidence="1">
    <location>
        <begin position="237"/>
        <end position="260"/>
    </location>
</feature>
<keyword evidence="1" id="KW-0812">Transmembrane</keyword>
<feature type="transmembrane region" description="Helical" evidence="1">
    <location>
        <begin position="12"/>
        <end position="32"/>
    </location>
</feature>
<feature type="transmembrane region" description="Helical" evidence="1">
    <location>
        <begin position="373"/>
        <end position="392"/>
    </location>
</feature>
<feature type="transmembrane region" description="Helical" evidence="1">
    <location>
        <begin position="189"/>
        <end position="217"/>
    </location>
</feature>
<proteinExistence type="predicted"/>
<feature type="transmembrane region" description="Helical" evidence="1">
    <location>
        <begin position="158"/>
        <end position="177"/>
    </location>
</feature>
<dbReference type="Proteomes" id="UP001597189">
    <property type="component" value="Unassembled WGS sequence"/>
</dbReference>
<keyword evidence="3" id="KW-1185">Reference proteome</keyword>
<organism evidence="2 3">
    <name type="scientific">Levilactobacillus lanxiensis</name>
    <dbReference type="NCBI Taxonomy" id="2799568"/>
    <lineage>
        <taxon>Bacteria</taxon>
        <taxon>Bacillati</taxon>
        <taxon>Bacillota</taxon>
        <taxon>Bacilli</taxon>
        <taxon>Lactobacillales</taxon>
        <taxon>Lactobacillaceae</taxon>
        <taxon>Levilactobacillus</taxon>
    </lineage>
</organism>
<feature type="transmembrane region" description="Helical" evidence="1">
    <location>
        <begin position="312"/>
        <end position="334"/>
    </location>
</feature>
<accession>A0ABW4D0P7</accession>
<keyword evidence="1" id="KW-1133">Transmembrane helix</keyword>
<dbReference type="RefSeq" id="WP_203643766.1">
    <property type="nucleotide sequence ID" value="NZ_BOLN01000003.1"/>
</dbReference>
<feature type="transmembrane region" description="Helical" evidence="1">
    <location>
        <begin position="281"/>
        <end position="300"/>
    </location>
</feature>
<gene>
    <name evidence="2" type="ORF">ACFQ44_05455</name>
</gene>
<feature type="transmembrane region" description="Helical" evidence="1">
    <location>
        <begin position="553"/>
        <end position="570"/>
    </location>
</feature>
<evidence type="ECO:0000256" key="1">
    <source>
        <dbReference type="SAM" id="Phobius"/>
    </source>
</evidence>
<evidence type="ECO:0008006" key="4">
    <source>
        <dbReference type="Google" id="ProtNLM"/>
    </source>
</evidence>
<comment type="caution">
    <text evidence="2">The sequence shown here is derived from an EMBL/GenBank/DDBJ whole genome shotgun (WGS) entry which is preliminary data.</text>
</comment>
<protein>
    <recommendedName>
        <fullName evidence="4">YfhO family protein</fullName>
    </recommendedName>
</protein>
<feature type="transmembrane region" description="Helical" evidence="1">
    <location>
        <begin position="346"/>
        <end position="367"/>
    </location>
</feature>
<keyword evidence="1" id="KW-0472">Membrane</keyword>
<evidence type="ECO:0000313" key="3">
    <source>
        <dbReference type="Proteomes" id="UP001597189"/>
    </source>
</evidence>
<dbReference type="EMBL" id="JBHTOD010000003">
    <property type="protein sequence ID" value="MFD1455137.1"/>
    <property type="molecule type" value="Genomic_DNA"/>
</dbReference>